<feature type="binding site" evidence="4">
    <location>
        <position position="52"/>
    </location>
    <ligand>
        <name>a divalent metal cation</name>
        <dbReference type="ChEBI" id="CHEBI:60240"/>
    </ligand>
</feature>
<feature type="binding site" evidence="4">
    <location>
        <position position="85"/>
    </location>
    <ligand>
        <name>a divalent metal cation</name>
        <dbReference type="ChEBI" id="CHEBI:60240"/>
    </ligand>
</feature>
<dbReference type="AlphaFoldDB" id="M0A115"/>
<dbReference type="GO" id="GO:0046872">
    <property type="term" value="F:metal ion binding"/>
    <property type="evidence" value="ECO:0007669"/>
    <property type="project" value="UniProtKB-UniRule"/>
</dbReference>
<dbReference type="PATRIC" id="fig|1230458.4.peg.1817"/>
<keyword evidence="7" id="KW-1185">Reference proteome</keyword>
<comment type="caution">
    <text evidence="6">The sequence shown here is derived from an EMBL/GenBank/DDBJ whole genome shotgun (WGS) entry which is preliminary data.</text>
</comment>
<dbReference type="NCBIfam" id="TIGR00087">
    <property type="entry name" value="surE"/>
    <property type="match status" value="1"/>
</dbReference>
<dbReference type="PANTHER" id="PTHR30457:SF0">
    <property type="entry name" value="PHOSPHATASE, PUTATIVE (AFU_ORTHOLOGUE AFUA_4G01070)-RELATED"/>
    <property type="match status" value="1"/>
</dbReference>
<protein>
    <recommendedName>
        <fullName evidence="4">5'-nucleotidase SurE</fullName>
        <ecNumber evidence="4">3.1.3.5</ecNumber>
    </recommendedName>
    <alternativeName>
        <fullName evidence="4">Nucleoside 5'-monophosphate phosphohydrolase</fullName>
    </alternativeName>
</protein>
<evidence type="ECO:0000256" key="4">
    <source>
        <dbReference type="HAMAP-Rule" id="MF_00060"/>
    </source>
</evidence>
<comment type="subcellular location">
    <subcellularLocation>
        <location evidence="4">Cytoplasm</location>
    </subcellularLocation>
</comment>
<dbReference type="GO" id="GO:0000166">
    <property type="term" value="F:nucleotide binding"/>
    <property type="evidence" value="ECO:0007669"/>
    <property type="project" value="UniProtKB-KW"/>
</dbReference>
<sequence length="312" mass="33124">MRTRSSIGSANVALATPQATETSNLSETRVLFAPASDKTAMSDTLEILLTNDDGIDSVGIRAIHDALVEHTDANVTVVAPASDQSACGRSISHGGEIGLVDHELGYAVEGTPADCVVAGLAELGPDPDLVVAGCNRGANLGEYVLGRSGTISAAVEAAFFDVPAIATSMYVPVDDTPLREIDLSTDDFREARRVTTYLAEYALDAGVFDHAAYLNVNVPTPGKRPAPIEITRPSKRYEMDAEATDGSVTLHDRVWESMDPDTIPDPDGTDRRTVAEGRVSISPLTAPHSTNHHETLTELAETYHDRVATADD</sequence>
<dbReference type="SUPFAM" id="SSF64167">
    <property type="entry name" value="SurE-like"/>
    <property type="match status" value="1"/>
</dbReference>
<keyword evidence="4" id="KW-0963">Cytoplasm</keyword>
<dbReference type="PANTHER" id="PTHR30457">
    <property type="entry name" value="5'-NUCLEOTIDASE SURE"/>
    <property type="match status" value="1"/>
</dbReference>
<evidence type="ECO:0000256" key="3">
    <source>
        <dbReference type="ARBA" id="ARBA00022801"/>
    </source>
</evidence>
<dbReference type="Gene3D" id="3.40.1210.10">
    <property type="entry name" value="Survival protein SurE-like phosphatase/nucleotidase"/>
    <property type="match status" value="1"/>
</dbReference>
<comment type="catalytic activity">
    <reaction evidence="4">
        <text>a ribonucleoside 5'-phosphate + H2O = a ribonucleoside + phosphate</text>
        <dbReference type="Rhea" id="RHEA:12484"/>
        <dbReference type="ChEBI" id="CHEBI:15377"/>
        <dbReference type="ChEBI" id="CHEBI:18254"/>
        <dbReference type="ChEBI" id="CHEBI:43474"/>
        <dbReference type="ChEBI" id="CHEBI:58043"/>
        <dbReference type="EC" id="3.1.3.5"/>
    </reaction>
</comment>
<evidence type="ECO:0000256" key="1">
    <source>
        <dbReference type="ARBA" id="ARBA00011062"/>
    </source>
</evidence>
<organism evidence="6 7">
    <name type="scientific">Natrialba taiwanensis DSM 12281</name>
    <dbReference type="NCBI Taxonomy" id="1230458"/>
    <lineage>
        <taxon>Archaea</taxon>
        <taxon>Methanobacteriati</taxon>
        <taxon>Methanobacteriota</taxon>
        <taxon>Stenosarchaea group</taxon>
        <taxon>Halobacteria</taxon>
        <taxon>Halobacteriales</taxon>
        <taxon>Natrialbaceae</taxon>
        <taxon>Natrialba</taxon>
    </lineage>
</organism>
<accession>M0A115</accession>
<reference evidence="6 7" key="1">
    <citation type="journal article" date="2014" name="PLoS Genet.">
        <title>Phylogenetically driven sequencing of extremely halophilic archaea reveals strategies for static and dynamic osmo-response.</title>
        <authorList>
            <person name="Becker E.A."/>
            <person name="Seitzer P.M."/>
            <person name="Tritt A."/>
            <person name="Larsen D."/>
            <person name="Krusor M."/>
            <person name="Yao A.I."/>
            <person name="Wu D."/>
            <person name="Madern D."/>
            <person name="Eisen J.A."/>
            <person name="Darling A.E."/>
            <person name="Facciotti M.T."/>
        </authorList>
    </citation>
    <scope>NUCLEOTIDE SEQUENCE [LARGE SCALE GENOMIC DNA]</scope>
    <source>
        <strain evidence="6 7">DSM 12281</strain>
    </source>
</reference>
<evidence type="ECO:0000313" key="7">
    <source>
        <dbReference type="Proteomes" id="UP000011648"/>
    </source>
</evidence>
<dbReference type="GO" id="GO:0008253">
    <property type="term" value="F:5'-nucleotidase activity"/>
    <property type="evidence" value="ECO:0007669"/>
    <property type="project" value="UniProtKB-UniRule"/>
</dbReference>
<dbReference type="GO" id="GO:0005737">
    <property type="term" value="C:cytoplasm"/>
    <property type="evidence" value="ECO:0007669"/>
    <property type="project" value="UniProtKB-SubCell"/>
</dbReference>
<evidence type="ECO:0000259" key="5">
    <source>
        <dbReference type="Pfam" id="PF01975"/>
    </source>
</evidence>
<keyword evidence="3 4" id="KW-0378">Hydrolase</keyword>
<dbReference type="Proteomes" id="UP000011648">
    <property type="component" value="Unassembled WGS sequence"/>
</dbReference>
<keyword evidence="4" id="KW-0547">Nucleotide-binding</keyword>
<dbReference type="EMBL" id="AOIL01000030">
    <property type="protein sequence ID" value="ELY92445.1"/>
    <property type="molecule type" value="Genomic_DNA"/>
</dbReference>
<feature type="binding site" evidence="4">
    <location>
        <position position="53"/>
    </location>
    <ligand>
        <name>a divalent metal cation</name>
        <dbReference type="ChEBI" id="CHEBI:60240"/>
    </ligand>
</feature>
<proteinExistence type="inferred from homology"/>
<evidence type="ECO:0000256" key="2">
    <source>
        <dbReference type="ARBA" id="ARBA00022723"/>
    </source>
</evidence>
<keyword evidence="2 4" id="KW-0479">Metal-binding</keyword>
<dbReference type="STRING" id="1230458.C484_09074"/>
<comment type="cofactor">
    <cofactor evidence="4">
        <name>a divalent metal cation</name>
        <dbReference type="ChEBI" id="CHEBI:60240"/>
    </cofactor>
    <text evidence="4">Binds 1 divalent metal cation per subunit.</text>
</comment>
<dbReference type="InterPro" id="IPR002828">
    <property type="entry name" value="SurE-like_Pase/nucleotidase"/>
</dbReference>
<name>M0A115_9EURY</name>
<feature type="domain" description="Survival protein SurE-like phosphatase/nucleotidase" evidence="5">
    <location>
        <begin position="47"/>
        <end position="237"/>
    </location>
</feature>
<evidence type="ECO:0000313" key="6">
    <source>
        <dbReference type="EMBL" id="ELY92445.1"/>
    </source>
</evidence>
<dbReference type="EC" id="3.1.3.5" evidence="4"/>
<dbReference type="HAMAP" id="MF_00060">
    <property type="entry name" value="SurE"/>
    <property type="match status" value="1"/>
</dbReference>
<gene>
    <name evidence="4" type="primary">surE</name>
    <name evidence="6" type="ORF">C484_09074</name>
</gene>
<comment type="function">
    <text evidence="4">Nucleotidase that shows phosphatase activity on nucleoside 5'-monophosphates.</text>
</comment>
<comment type="similarity">
    <text evidence="1 4">Belongs to the SurE nucleotidase family.</text>
</comment>
<dbReference type="Pfam" id="PF01975">
    <property type="entry name" value="SurE"/>
    <property type="match status" value="1"/>
</dbReference>
<feature type="binding site" evidence="4">
    <location>
        <position position="135"/>
    </location>
    <ligand>
        <name>a divalent metal cation</name>
        <dbReference type="ChEBI" id="CHEBI:60240"/>
    </ligand>
</feature>
<dbReference type="InterPro" id="IPR030048">
    <property type="entry name" value="SurE"/>
</dbReference>
<dbReference type="InterPro" id="IPR036523">
    <property type="entry name" value="SurE-like_sf"/>
</dbReference>